<reference evidence="8" key="1">
    <citation type="submission" date="2022-10" db="EMBL/GenBank/DDBJ databases">
        <title>Hoeflea sp. J2-29, isolated from marine algae.</title>
        <authorList>
            <person name="Kristyanto S."/>
            <person name="Kim J.M."/>
            <person name="Jeon C.O."/>
        </authorList>
    </citation>
    <scope>NUCLEOTIDE SEQUENCE</scope>
    <source>
        <strain evidence="8">J2-29</strain>
    </source>
</reference>
<proteinExistence type="inferred from homology"/>
<feature type="signal peptide" evidence="7">
    <location>
        <begin position="1"/>
        <end position="24"/>
    </location>
</feature>
<protein>
    <recommendedName>
        <fullName evidence="3">Lectin-like protein BA14k</fullName>
    </recommendedName>
</protein>
<gene>
    <name evidence="8" type="ORF">OEG82_07695</name>
</gene>
<keyword evidence="5" id="KW-0430">Lectin</keyword>
<keyword evidence="9" id="KW-1185">Reference proteome</keyword>
<evidence type="ECO:0000256" key="1">
    <source>
        <dbReference type="ARBA" id="ARBA00004167"/>
    </source>
</evidence>
<organism evidence="8 9">
    <name type="scientific">Hoeflea ulvae</name>
    <dbReference type="NCBI Taxonomy" id="2983764"/>
    <lineage>
        <taxon>Bacteria</taxon>
        <taxon>Pseudomonadati</taxon>
        <taxon>Pseudomonadota</taxon>
        <taxon>Alphaproteobacteria</taxon>
        <taxon>Hyphomicrobiales</taxon>
        <taxon>Rhizobiaceae</taxon>
        <taxon>Hoeflea</taxon>
    </lineage>
</organism>
<accession>A0ABT3YE05</accession>
<evidence type="ECO:0000256" key="3">
    <source>
        <dbReference type="ARBA" id="ARBA00020552"/>
    </source>
</evidence>
<comment type="subcellular location">
    <subcellularLocation>
        <location evidence="1">Membrane</location>
        <topology evidence="1">Single-pass membrane protein</topology>
    </subcellularLocation>
</comment>
<evidence type="ECO:0000256" key="2">
    <source>
        <dbReference type="ARBA" id="ARBA00010270"/>
    </source>
</evidence>
<evidence type="ECO:0000256" key="5">
    <source>
        <dbReference type="ARBA" id="ARBA00022734"/>
    </source>
</evidence>
<name>A0ABT3YE05_9HYPH</name>
<dbReference type="Pfam" id="PF07886">
    <property type="entry name" value="BA14K"/>
    <property type="match status" value="1"/>
</dbReference>
<dbReference type="Proteomes" id="UP001081283">
    <property type="component" value="Unassembled WGS sequence"/>
</dbReference>
<keyword evidence="7" id="KW-0732">Signal</keyword>
<dbReference type="EMBL" id="JAOVZQ010000001">
    <property type="protein sequence ID" value="MCY0093902.1"/>
    <property type="molecule type" value="Genomic_DNA"/>
</dbReference>
<evidence type="ECO:0000256" key="6">
    <source>
        <dbReference type="ARBA" id="ARBA00025321"/>
    </source>
</evidence>
<evidence type="ECO:0000256" key="4">
    <source>
        <dbReference type="ARBA" id="ARBA00022475"/>
    </source>
</evidence>
<comment type="similarity">
    <text evidence="2">Belongs to the BA14k family.</text>
</comment>
<dbReference type="RefSeq" id="WP_267611845.1">
    <property type="nucleotide sequence ID" value="NZ_JAOVZQ010000001.1"/>
</dbReference>
<keyword evidence="4" id="KW-0472">Membrane</keyword>
<comment type="caution">
    <text evidence="8">The sequence shown here is derived from an EMBL/GenBank/DDBJ whole genome shotgun (WGS) entry which is preliminary data.</text>
</comment>
<dbReference type="InterPro" id="IPR012413">
    <property type="entry name" value="BA14K"/>
</dbReference>
<evidence type="ECO:0000313" key="8">
    <source>
        <dbReference type="EMBL" id="MCY0093902.1"/>
    </source>
</evidence>
<sequence>MLKTALKSLISASFCVAMMVPASAVPLQNPVTQITGSSDVVQVRHQKRRGYYRHNNHSYYNGHRGYRNHRRGYRRHNGYWFPPAAFALGAIIGGAMNNNNYNGNVRPGYTNPQHVSWCHNKYRSYDQRSNTFQPYHGPRRECRSPYY</sequence>
<comment type="function">
    <text evidence="6">Has immunoglobulin-binding and hemagglutination properties, and can bind to mannose. Essential for virulence. May be involved in LPS biosynthesis or polysaccharide transport.</text>
</comment>
<keyword evidence="4" id="KW-1003">Cell membrane</keyword>
<evidence type="ECO:0000256" key="7">
    <source>
        <dbReference type="SAM" id="SignalP"/>
    </source>
</evidence>
<evidence type="ECO:0000313" key="9">
    <source>
        <dbReference type="Proteomes" id="UP001081283"/>
    </source>
</evidence>
<feature type="chain" id="PRO_5046742807" description="Lectin-like protein BA14k" evidence="7">
    <location>
        <begin position="25"/>
        <end position="147"/>
    </location>
</feature>